<dbReference type="EMBL" id="SCKX01000001">
    <property type="protein sequence ID" value="RWZ78485.1"/>
    <property type="molecule type" value="Genomic_DNA"/>
</dbReference>
<organism evidence="3 4">
    <name type="scientific">Candidatus Microsaccharimonas sossegonensis</name>
    <dbReference type="NCBI Taxonomy" id="2506948"/>
    <lineage>
        <taxon>Bacteria</taxon>
        <taxon>Candidatus Saccharimonadota</taxon>
        <taxon>Candidatus Saccharimonadia</taxon>
        <taxon>Candidatus Saccharimonadales</taxon>
        <taxon>Candidatus Saccharimonadaceae</taxon>
        <taxon>Candidatus Microsaccharimonas</taxon>
    </lineage>
</organism>
<proteinExistence type="predicted"/>
<protein>
    <submittedName>
        <fullName evidence="3">Reverse transcriptase-like protein</fullName>
    </submittedName>
</protein>
<evidence type="ECO:0000259" key="1">
    <source>
        <dbReference type="PROSITE" id="PS50879"/>
    </source>
</evidence>
<dbReference type="CDD" id="cd09279">
    <property type="entry name" value="RNase_HI_like"/>
    <property type="match status" value="1"/>
</dbReference>
<dbReference type="GO" id="GO:0003676">
    <property type="term" value="F:nucleic acid binding"/>
    <property type="evidence" value="ECO:0007669"/>
    <property type="project" value="InterPro"/>
</dbReference>
<dbReference type="InterPro" id="IPR002156">
    <property type="entry name" value="RNaseH_domain"/>
</dbReference>
<feature type="domain" description="Nudix hydrolase" evidence="2">
    <location>
        <begin position="2"/>
        <end position="146"/>
    </location>
</feature>
<dbReference type="SUPFAM" id="SSF55811">
    <property type="entry name" value="Nudix"/>
    <property type="match status" value="1"/>
</dbReference>
<evidence type="ECO:0000313" key="3">
    <source>
        <dbReference type="EMBL" id="RWZ78485.1"/>
    </source>
</evidence>
<dbReference type="GO" id="GO:0003964">
    <property type="term" value="F:RNA-directed DNA polymerase activity"/>
    <property type="evidence" value="ECO:0007669"/>
    <property type="project" value="UniProtKB-KW"/>
</dbReference>
<dbReference type="InterPro" id="IPR015797">
    <property type="entry name" value="NUDIX_hydrolase-like_dom_sf"/>
</dbReference>
<dbReference type="GO" id="GO:0004523">
    <property type="term" value="F:RNA-DNA hybrid ribonuclease activity"/>
    <property type="evidence" value="ECO:0007669"/>
    <property type="project" value="InterPro"/>
</dbReference>
<dbReference type="InterPro" id="IPR012337">
    <property type="entry name" value="RNaseH-like_sf"/>
</dbReference>
<dbReference type="Gene3D" id="3.90.79.10">
    <property type="entry name" value="Nucleoside Triphosphate Pyrophosphohydrolase"/>
    <property type="match status" value="1"/>
</dbReference>
<dbReference type="PANTHER" id="PTHR47723">
    <property type="entry name" value="OS05G0353850 PROTEIN"/>
    <property type="match status" value="1"/>
</dbReference>
<dbReference type="PANTHER" id="PTHR47723:SF24">
    <property type="entry name" value="RNASE H TYPE-1 DOMAIN-CONTAINING PROTEIN"/>
    <property type="match status" value="1"/>
</dbReference>
<dbReference type="Pfam" id="PF00293">
    <property type="entry name" value="NUDIX"/>
    <property type="match status" value="1"/>
</dbReference>
<dbReference type="PROSITE" id="PS50879">
    <property type="entry name" value="RNASE_H_1"/>
    <property type="match status" value="1"/>
</dbReference>
<dbReference type="InterPro" id="IPR053151">
    <property type="entry name" value="RNase_H-like"/>
</dbReference>
<accession>A0A4Q0AH38</accession>
<name>A0A4Q0AH38_9BACT</name>
<gene>
    <name evidence="3" type="ORF">EOT05_01875</name>
</gene>
<feature type="domain" description="RNase H type-1" evidence="1">
    <location>
        <begin position="154"/>
        <end position="285"/>
    </location>
</feature>
<dbReference type="Gene3D" id="3.30.420.10">
    <property type="entry name" value="Ribonuclease H-like superfamily/Ribonuclease H"/>
    <property type="match status" value="1"/>
</dbReference>
<dbReference type="AlphaFoldDB" id="A0A4Q0AH38"/>
<dbReference type="Proteomes" id="UP000289257">
    <property type="component" value="Unassembled WGS sequence"/>
</dbReference>
<comment type="caution">
    <text evidence="3">The sequence shown here is derived from an EMBL/GenBank/DDBJ whole genome shotgun (WGS) entry which is preliminary data.</text>
</comment>
<evidence type="ECO:0000259" key="2">
    <source>
        <dbReference type="PROSITE" id="PS51462"/>
    </source>
</evidence>
<dbReference type="InterPro" id="IPR036397">
    <property type="entry name" value="RNaseH_sf"/>
</dbReference>
<evidence type="ECO:0000313" key="4">
    <source>
        <dbReference type="Proteomes" id="UP000289257"/>
    </source>
</evidence>
<keyword evidence="4" id="KW-1185">Reference proteome</keyword>
<reference evidence="3" key="1">
    <citation type="submission" date="2019-01" db="EMBL/GenBank/DDBJ databases">
        <title>Genomic signatures and co-occurrence patterns of the ultra-small Saccharimodia (Patescibacteria phylum) suggest a symbiotic lifestyle.</title>
        <authorList>
            <person name="Lemos L."/>
            <person name="Medeiros J."/>
            <person name="Andreote F."/>
            <person name="Fernandes G."/>
            <person name="Varani A."/>
            <person name="Oliveira G."/>
            <person name="Pylro V."/>
        </authorList>
    </citation>
    <scope>NUCLEOTIDE SEQUENCE [LARGE SCALE GENOMIC DNA]</scope>
    <source>
        <strain evidence="3">AMD02</strain>
    </source>
</reference>
<sequence length="298" mass="33915">MKQRLSVRAIINDGGKALVVRRANGRPTILGKYELPGGKLAYNEQPEDALRRYLHDDIGMHVKSAQLFDVVTYIDHDDRGIQYAVIVYLVMPAETNRPIKLSGNYNKYKYSVMSQFQQNELTDLTQLLLGIIQQEEITDKTFKTVKVSGAKNTSDDMITIFSDGGSRGNPGPSAAGYVILDSSQQVIAEGGEYLGITTNNQAEYHGVRLGLEKAIELKCKRVDFKLDSMLVVNQMKGFYKIKNRELWPIHERIRGLMTKFERVTFYHVMREFNQLADGMVNKTLDEHMNERAEDQQQT</sequence>
<dbReference type="Pfam" id="PF13456">
    <property type="entry name" value="RVT_3"/>
    <property type="match status" value="1"/>
</dbReference>
<dbReference type="SUPFAM" id="SSF53098">
    <property type="entry name" value="Ribonuclease H-like"/>
    <property type="match status" value="1"/>
</dbReference>
<dbReference type="PROSITE" id="PS51462">
    <property type="entry name" value="NUDIX"/>
    <property type="match status" value="1"/>
</dbReference>
<dbReference type="InterPro" id="IPR000086">
    <property type="entry name" value="NUDIX_hydrolase_dom"/>
</dbReference>